<keyword evidence="12 15" id="KW-0573">Peptidoglycan synthesis</keyword>
<dbReference type="PANTHER" id="PTHR23132">
    <property type="entry name" value="D-ALANINE--D-ALANINE LIGASE"/>
    <property type="match status" value="1"/>
</dbReference>
<gene>
    <name evidence="15" type="primary">ddl</name>
    <name evidence="18" type="ORF">H9625_14925</name>
</gene>
<evidence type="ECO:0000313" key="19">
    <source>
        <dbReference type="Proteomes" id="UP000620874"/>
    </source>
</evidence>
<comment type="cofactor">
    <cofactor evidence="2">
        <name>Mg(2+)</name>
        <dbReference type="ChEBI" id="CHEBI:18420"/>
    </cofactor>
</comment>
<evidence type="ECO:0000256" key="5">
    <source>
        <dbReference type="ARBA" id="ARBA00012216"/>
    </source>
</evidence>
<evidence type="ECO:0000256" key="6">
    <source>
        <dbReference type="ARBA" id="ARBA00022490"/>
    </source>
</evidence>
<keyword evidence="19" id="KW-1185">Reference proteome</keyword>
<dbReference type="Gene3D" id="3.30.470.20">
    <property type="entry name" value="ATP-grasp fold, B domain"/>
    <property type="match status" value="1"/>
</dbReference>
<dbReference type="Gene3D" id="3.30.1490.20">
    <property type="entry name" value="ATP-grasp fold, A domain"/>
    <property type="match status" value="1"/>
</dbReference>
<dbReference type="Gene3D" id="3.40.50.20">
    <property type="match status" value="1"/>
</dbReference>
<evidence type="ECO:0000256" key="14">
    <source>
        <dbReference type="ARBA" id="ARBA00047614"/>
    </source>
</evidence>
<evidence type="ECO:0000256" key="16">
    <source>
        <dbReference type="PROSITE-ProRule" id="PRU00409"/>
    </source>
</evidence>
<dbReference type="InterPro" id="IPR011127">
    <property type="entry name" value="Dala_Dala_lig_N"/>
</dbReference>
<dbReference type="EC" id="6.3.2.4" evidence="5 15"/>
<keyword evidence="13 15" id="KW-0961">Cell wall biogenesis/degradation</keyword>
<dbReference type="InterPro" id="IPR011761">
    <property type="entry name" value="ATP-grasp"/>
</dbReference>
<evidence type="ECO:0000256" key="9">
    <source>
        <dbReference type="ARBA" id="ARBA00022741"/>
    </source>
</evidence>
<dbReference type="HAMAP" id="MF_00047">
    <property type="entry name" value="Dala_Dala_lig"/>
    <property type="match status" value="1"/>
</dbReference>
<dbReference type="InterPro" id="IPR016185">
    <property type="entry name" value="PreATP-grasp_dom_sf"/>
</dbReference>
<dbReference type="InterPro" id="IPR000291">
    <property type="entry name" value="D-Ala_lig_Van_CS"/>
</dbReference>
<evidence type="ECO:0000256" key="11">
    <source>
        <dbReference type="ARBA" id="ARBA00022960"/>
    </source>
</evidence>
<evidence type="ECO:0000256" key="1">
    <source>
        <dbReference type="ARBA" id="ARBA00001936"/>
    </source>
</evidence>
<evidence type="ECO:0000256" key="7">
    <source>
        <dbReference type="ARBA" id="ARBA00022598"/>
    </source>
</evidence>
<dbReference type="Pfam" id="PF01820">
    <property type="entry name" value="Dala_Dala_lig_N"/>
    <property type="match status" value="1"/>
</dbReference>
<comment type="subcellular location">
    <subcellularLocation>
        <location evidence="3 15">Cytoplasm</location>
    </subcellularLocation>
</comment>
<evidence type="ECO:0000259" key="17">
    <source>
        <dbReference type="PROSITE" id="PS50975"/>
    </source>
</evidence>
<keyword evidence="7 15" id="KW-0436">Ligase</keyword>
<dbReference type="Pfam" id="PF07478">
    <property type="entry name" value="Dala_Dala_lig_C"/>
    <property type="match status" value="1"/>
</dbReference>
<dbReference type="NCBIfam" id="NF002527">
    <property type="entry name" value="PRK01966.1-3"/>
    <property type="match status" value="1"/>
</dbReference>
<dbReference type="InterPro" id="IPR011095">
    <property type="entry name" value="Dala_Dala_lig_C"/>
</dbReference>
<evidence type="ECO:0000313" key="18">
    <source>
        <dbReference type="EMBL" id="MBD8041708.1"/>
    </source>
</evidence>
<sequence>MKRIIAIVAGGDSSEHDVSMKSAEGIYSFIDKETYKVYTIELGHKGWNAILEDGSKSTVDKNDFSFMENGQKIKPDFAYITIHGTPGENGILQGYFELLGIPYSTCDVLVSALTFNKFMTNQYLKSFGIRIAESMLVHKRNGISDEEVIEKIGLPCFIKPNASGSSFGVTKVKTKEQIQPALQAAFAESDDAMIEAYMDGIELANGCYKTRDKSVVLPITEVVSKNEFFDFNAKYNGQVTEITPARLSPELTGRVQKLTSAIYDILGCKGLVRVDYIITEGEKINLLEINTTPGMTATSFIPQQARAAGINMEEIMTDIIEDNFSE</sequence>
<comment type="function">
    <text evidence="15">Cell wall formation.</text>
</comment>
<dbReference type="PROSITE" id="PS50975">
    <property type="entry name" value="ATP_GRASP"/>
    <property type="match status" value="1"/>
</dbReference>
<dbReference type="SUPFAM" id="SSF52440">
    <property type="entry name" value="PreATP-grasp domain"/>
    <property type="match status" value="1"/>
</dbReference>
<dbReference type="SUPFAM" id="SSF56059">
    <property type="entry name" value="Glutathione synthetase ATP-binding domain-like"/>
    <property type="match status" value="1"/>
</dbReference>
<keyword evidence="6 15" id="KW-0963">Cytoplasm</keyword>
<dbReference type="PANTHER" id="PTHR23132:SF23">
    <property type="entry name" value="D-ALANINE--D-ALANINE LIGASE B"/>
    <property type="match status" value="1"/>
</dbReference>
<comment type="similarity">
    <text evidence="4 15">Belongs to the D-alanine--D-alanine ligase family.</text>
</comment>
<comment type="caution">
    <text evidence="18">The sequence shown here is derived from an EMBL/GenBank/DDBJ whole genome shotgun (WGS) entry which is preliminary data.</text>
</comment>
<dbReference type="NCBIfam" id="NF002378">
    <property type="entry name" value="PRK01372.1"/>
    <property type="match status" value="1"/>
</dbReference>
<organism evidence="18 19">
    <name type="scientific">Phocaeicola intestinalis</name>
    <dbReference type="NCBI Taxonomy" id="2762212"/>
    <lineage>
        <taxon>Bacteria</taxon>
        <taxon>Pseudomonadati</taxon>
        <taxon>Bacteroidota</taxon>
        <taxon>Bacteroidia</taxon>
        <taxon>Bacteroidales</taxon>
        <taxon>Bacteroidaceae</taxon>
        <taxon>Phocaeicola</taxon>
    </lineage>
</organism>
<evidence type="ECO:0000256" key="3">
    <source>
        <dbReference type="ARBA" id="ARBA00004496"/>
    </source>
</evidence>
<dbReference type="EMBL" id="JACSPP010000064">
    <property type="protein sequence ID" value="MBD8041708.1"/>
    <property type="molecule type" value="Genomic_DNA"/>
</dbReference>
<dbReference type="PROSITE" id="PS00843">
    <property type="entry name" value="DALA_DALA_LIGASE_1"/>
    <property type="match status" value="1"/>
</dbReference>
<comment type="pathway">
    <text evidence="15">Cell wall biogenesis; peptidoglycan biosynthesis.</text>
</comment>
<accession>A0ABR8YC24</accession>
<proteinExistence type="inferred from homology"/>
<keyword evidence="9 16" id="KW-0547">Nucleotide-binding</keyword>
<dbReference type="NCBIfam" id="TIGR01205">
    <property type="entry name" value="D_ala_D_alaTIGR"/>
    <property type="match status" value="1"/>
</dbReference>
<evidence type="ECO:0000256" key="12">
    <source>
        <dbReference type="ARBA" id="ARBA00022984"/>
    </source>
</evidence>
<evidence type="ECO:0000256" key="8">
    <source>
        <dbReference type="ARBA" id="ARBA00022723"/>
    </source>
</evidence>
<evidence type="ECO:0000256" key="2">
    <source>
        <dbReference type="ARBA" id="ARBA00001946"/>
    </source>
</evidence>
<dbReference type="GO" id="GO:0008716">
    <property type="term" value="F:D-alanine-D-alanine ligase activity"/>
    <property type="evidence" value="ECO:0007669"/>
    <property type="project" value="UniProtKB-EC"/>
</dbReference>
<evidence type="ECO:0000256" key="10">
    <source>
        <dbReference type="ARBA" id="ARBA00022840"/>
    </source>
</evidence>
<evidence type="ECO:0000256" key="15">
    <source>
        <dbReference type="HAMAP-Rule" id="MF_00047"/>
    </source>
</evidence>
<comment type="cofactor">
    <cofactor evidence="1">
        <name>Mn(2+)</name>
        <dbReference type="ChEBI" id="CHEBI:29035"/>
    </cofactor>
</comment>
<dbReference type="PIRSF" id="PIRSF039102">
    <property type="entry name" value="Ddl/VanB"/>
    <property type="match status" value="1"/>
</dbReference>
<dbReference type="Proteomes" id="UP000620874">
    <property type="component" value="Unassembled WGS sequence"/>
</dbReference>
<feature type="domain" description="ATP-grasp" evidence="17">
    <location>
        <begin position="121"/>
        <end position="321"/>
    </location>
</feature>
<dbReference type="RefSeq" id="WP_022038809.1">
    <property type="nucleotide sequence ID" value="NZ_JACSPP010000064.1"/>
</dbReference>
<dbReference type="InterPro" id="IPR005905">
    <property type="entry name" value="D_ala_D_ala"/>
</dbReference>
<comment type="catalytic activity">
    <reaction evidence="14 15">
        <text>2 D-alanine + ATP = D-alanyl-D-alanine + ADP + phosphate + H(+)</text>
        <dbReference type="Rhea" id="RHEA:11224"/>
        <dbReference type="ChEBI" id="CHEBI:15378"/>
        <dbReference type="ChEBI" id="CHEBI:30616"/>
        <dbReference type="ChEBI" id="CHEBI:43474"/>
        <dbReference type="ChEBI" id="CHEBI:57416"/>
        <dbReference type="ChEBI" id="CHEBI:57822"/>
        <dbReference type="ChEBI" id="CHEBI:456216"/>
        <dbReference type="EC" id="6.3.2.4"/>
    </reaction>
</comment>
<dbReference type="PROSITE" id="PS00844">
    <property type="entry name" value="DALA_DALA_LIGASE_2"/>
    <property type="match status" value="1"/>
</dbReference>
<evidence type="ECO:0000256" key="13">
    <source>
        <dbReference type="ARBA" id="ARBA00023316"/>
    </source>
</evidence>
<keyword evidence="11 15" id="KW-0133">Cell shape</keyword>
<evidence type="ECO:0000256" key="4">
    <source>
        <dbReference type="ARBA" id="ARBA00010871"/>
    </source>
</evidence>
<protein>
    <recommendedName>
        <fullName evidence="5 15">D-alanine--D-alanine ligase</fullName>
        <ecNumber evidence="5 15">6.3.2.4</ecNumber>
    </recommendedName>
    <alternativeName>
        <fullName evidence="15">D-Ala-D-Ala ligase</fullName>
    </alternativeName>
    <alternativeName>
        <fullName evidence="15">D-alanylalanine synthetase</fullName>
    </alternativeName>
</protein>
<reference evidence="18 19" key="1">
    <citation type="submission" date="2020-08" db="EMBL/GenBank/DDBJ databases">
        <title>A Genomic Blueprint of the Chicken Gut Microbiome.</title>
        <authorList>
            <person name="Gilroy R."/>
            <person name="Ravi A."/>
            <person name="Getino M."/>
            <person name="Pursley I."/>
            <person name="Horton D.L."/>
            <person name="Alikhan N.-F."/>
            <person name="Baker D."/>
            <person name="Gharbi K."/>
            <person name="Hall N."/>
            <person name="Watson M."/>
            <person name="Adriaenssens E.M."/>
            <person name="Foster-Nyarko E."/>
            <person name="Jarju S."/>
            <person name="Secka A."/>
            <person name="Antonio M."/>
            <person name="Oren A."/>
            <person name="Chaudhuri R."/>
            <person name="La Ragione R.M."/>
            <person name="Hildebrand F."/>
            <person name="Pallen M.J."/>
        </authorList>
    </citation>
    <scope>NUCLEOTIDE SEQUENCE [LARGE SCALE GENOMIC DNA]</scope>
    <source>
        <strain evidence="18 19">Sa1CVN1</strain>
    </source>
</reference>
<name>A0ABR8YC24_9BACT</name>
<dbReference type="InterPro" id="IPR013815">
    <property type="entry name" value="ATP_grasp_subdomain_1"/>
</dbReference>
<keyword evidence="10 16" id="KW-0067">ATP-binding</keyword>
<keyword evidence="8" id="KW-0479">Metal-binding</keyword>